<gene>
    <name evidence="3" type="ORF">CkaCkLH20_06761</name>
</gene>
<evidence type="ECO:0000256" key="1">
    <source>
        <dbReference type="ARBA" id="ARBA00023242"/>
    </source>
</evidence>
<accession>A0A9P6I4E9</accession>
<name>A0A9P6I4E9_9PEZI</name>
<evidence type="ECO:0000313" key="4">
    <source>
        <dbReference type="Proteomes" id="UP000781932"/>
    </source>
</evidence>
<dbReference type="Proteomes" id="UP000781932">
    <property type="component" value="Unassembled WGS sequence"/>
</dbReference>
<keyword evidence="1" id="KW-0539">Nucleus</keyword>
<dbReference type="AlphaFoldDB" id="A0A9P6I4E9"/>
<proteinExistence type="predicted"/>
<evidence type="ECO:0000259" key="2">
    <source>
        <dbReference type="Pfam" id="PF04082"/>
    </source>
</evidence>
<reference evidence="3" key="1">
    <citation type="submission" date="2020-03" db="EMBL/GenBank/DDBJ databases">
        <authorList>
            <person name="He L."/>
        </authorList>
    </citation>
    <scope>NUCLEOTIDE SEQUENCE</scope>
    <source>
        <strain evidence="3">CkLH20</strain>
    </source>
</reference>
<protein>
    <submittedName>
        <fullName evidence="3">C6 transcription factor</fullName>
    </submittedName>
</protein>
<dbReference type="EMBL" id="JAATWM020000020">
    <property type="protein sequence ID" value="KAF9875829.1"/>
    <property type="molecule type" value="Genomic_DNA"/>
</dbReference>
<organism evidence="3 4">
    <name type="scientific">Colletotrichum karsti</name>
    <dbReference type="NCBI Taxonomy" id="1095194"/>
    <lineage>
        <taxon>Eukaryota</taxon>
        <taxon>Fungi</taxon>
        <taxon>Dikarya</taxon>
        <taxon>Ascomycota</taxon>
        <taxon>Pezizomycotina</taxon>
        <taxon>Sordariomycetes</taxon>
        <taxon>Hypocreomycetidae</taxon>
        <taxon>Glomerellales</taxon>
        <taxon>Glomerellaceae</taxon>
        <taxon>Colletotrichum</taxon>
        <taxon>Colletotrichum boninense species complex</taxon>
    </lineage>
</organism>
<dbReference type="RefSeq" id="XP_038745290.1">
    <property type="nucleotide sequence ID" value="XM_038889478.1"/>
</dbReference>
<dbReference type="PANTHER" id="PTHR47431:SF1">
    <property type="entry name" value="ZN(II)2CYS6 TRANSCRIPTION FACTOR (EUROFUNG)"/>
    <property type="match status" value="1"/>
</dbReference>
<dbReference type="OrthoDB" id="10067394at2759"/>
<dbReference type="GeneID" id="62162552"/>
<reference evidence="3" key="2">
    <citation type="submission" date="2020-11" db="EMBL/GenBank/DDBJ databases">
        <title>Whole genome sequencing of Colletotrichum sp.</title>
        <authorList>
            <person name="Li H."/>
        </authorList>
    </citation>
    <scope>NUCLEOTIDE SEQUENCE</scope>
    <source>
        <strain evidence="3">CkLH20</strain>
    </source>
</reference>
<dbReference type="GO" id="GO:0008270">
    <property type="term" value="F:zinc ion binding"/>
    <property type="evidence" value="ECO:0007669"/>
    <property type="project" value="InterPro"/>
</dbReference>
<dbReference type="PANTHER" id="PTHR47431">
    <property type="entry name" value="ZN(II)2CYS6 TRANSCRIPTION FACTOR (EUROFUNG)-RELATED"/>
    <property type="match status" value="1"/>
</dbReference>
<feature type="domain" description="Xylanolytic transcriptional activator regulatory" evidence="2">
    <location>
        <begin position="20"/>
        <end position="256"/>
    </location>
</feature>
<dbReference type="Pfam" id="PF04082">
    <property type="entry name" value="Fungal_trans"/>
    <property type="match status" value="1"/>
</dbReference>
<dbReference type="GO" id="GO:0006351">
    <property type="term" value="P:DNA-templated transcription"/>
    <property type="evidence" value="ECO:0007669"/>
    <property type="project" value="InterPro"/>
</dbReference>
<comment type="caution">
    <text evidence="3">The sequence shown here is derived from an EMBL/GenBank/DDBJ whole genome shotgun (WGS) entry which is preliminary data.</text>
</comment>
<sequence>MSKTQFPNPRTASPTSFLFDLYFTNFHDTHSWLLPKPQLLSRIRADPDGFHFLASCITYVGSLFSRSFSSEELREKAYSLASGGLPMTPWTVQGLLVLSVAAFGENRMDLSSGWMDTATQMALDLGMHERSFADAEPDSFVAESFRRTYWALYFHGNMRAMREESPTFTLFAVRATTELPCEEWEYQSGEIPQPISLEQYDIRDPMDDRSYSSWTYLIDLCRLSGDLILPMAKLPRELLASTIDRADSRIVSWLISLPKWKQQLVDAGGAVDMILFHAMAYAHSLRINMQLPVGALGLGIRDLLTIGPLFKARGSPSSRSPEAFSVPHQWSECSTALQAGLSTIGLFNFSLPPARYSPACIIGLRKAALPLLDARIYGTVDSPALREKLDLLLGVLKVSGEMWPIARTIGNEVNDVLRDMDVANHRNVTPQFDPSLDAFINDMSSGCVEDPNLFAFPEPRTADDMLHWNTGLTGTFQV</sequence>
<evidence type="ECO:0000313" key="3">
    <source>
        <dbReference type="EMBL" id="KAF9875829.1"/>
    </source>
</evidence>
<dbReference type="CDD" id="cd12148">
    <property type="entry name" value="fungal_TF_MHR"/>
    <property type="match status" value="1"/>
</dbReference>
<keyword evidence="4" id="KW-1185">Reference proteome</keyword>
<dbReference type="GO" id="GO:0003677">
    <property type="term" value="F:DNA binding"/>
    <property type="evidence" value="ECO:0007669"/>
    <property type="project" value="InterPro"/>
</dbReference>
<dbReference type="InterPro" id="IPR007219">
    <property type="entry name" value="XnlR_reg_dom"/>
</dbReference>